<evidence type="ECO:0000313" key="4">
    <source>
        <dbReference type="Proteomes" id="UP000324022"/>
    </source>
</evidence>
<proteinExistence type="predicted"/>
<dbReference type="EMBL" id="OOIN01000030">
    <property type="protein sequence ID" value="SPO29914.1"/>
    <property type="molecule type" value="Genomic_DNA"/>
</dbReference>
<organism evidence="3 4">
    <name type="scientific">Ustilago trichophora</name>
    <dbReference type="NCBI Taxonomy" id="86804"/>
    <lineage>
        <taxon>Eukaryota</taxon>
        <taxon>Fungi</taxon>
        <taxon>Dikarya</taxon>
        <taxon>Basidiomycota</taxon>
        <taxon>Ustilaginomycotina</taxon>
        <taxon>Ustilaginomycetes</taxon>
        <taxon>Ustilaginales</taxon>
        <taxon>Ustilaginaceae</taxon>
        <taxon>Ustilago</taxon>
    </lineage>
</organism>
<evidence type="ECO:0000256" key="2">
    <source>
        <dbReference type="SAM" id="SignalP"/>
    </source>
</evidence>
<protein>
    <submittedName>
        <fullName evidence="3">Uncharacterized protein</fullName>
    </submittedName>
</protein>
<gene>
    <name evidence="3" type="ORF">UTRI_06193_B</name>
</gene>
<name>A0A5C3EGV5_9BASI</name>
<sequence>MISLSLALVLFISSLLHTTCHAVDRTPDIGRFLGNQAPLDWASTDRANTYVENLATYLRVPPDHLQPAHLYNPVTDDALIMDHFRNRDSRFALTHSHGQFRYSPPRGRSSVQERGEGSEGRSFSSFRPLDILDQLCMPAFGRAFCQEVTLALQNT</sequence>
<evidence type="ECO:0000313" key="3">
    <source>
        <dbReference type="EMBL" id="SPO29914.1"/>
    </source>
</evidence>
<feature type="chain" id="PRO_5022909914" evidence="2">
    <location>
        <begin position="23"/>
        <end position="155"/>
    </location>
</feature>
<keyword evidence="2" id="KW-0732">Signal</keyword>
<feature type="region of interest" description="Disordered" evidence="1">
    <location>
        <begin position="98"/>
        <end position="122"/>
    </location>
</feature>
<reference evidence="3 4" key="1">
    <citation type="submission" date="2018-03" db="EMBL/GenBank/DDBJ databases">
        <authorList>
            <person name="Guldener U."/>
        </authorList>
    </citation>
    <scope>NUCLEOTIDE SEQUENCE [LARGE SCALE GENOMIC DNA]</scope>
    <source>
        <strain evidence="3 4">NBRC100155</strain>
    </source>
</reference>
<accession>A0A5C3EGV5</accession>
<keyword evidence="4" id="KW-1185">Reference proteome</keyword>
<evidence type="ECO:0000256" key="1">
    <source>
        <dbReference type="SAM" id="MobiDB-lite"/>
    </source>
</evidence>
<dbReference type="Proteomes" id="UP000324022">
    <property type="component" value="Unassembled WGS sequence"/>
</dbReference>
<dbReference type="AlphaFoldDB" id="A0A5C3EGV5"/>
<feature type="signal peptide" evidence="2">
    <location>
        <begin position="1"/>
        <end position="22"/>
    </location>
</feature>